<reference evidence="3" key="1">
    <citation type="submission" date="2013-04" db="EMBL/GenBank/DDBJ databases">
        <title>The Genome Sequence of Fonticula alba ATCC 38817.</title>
        <authorList>
            <consortium name="The Broad Institute Genomics Platform"/>
            <person name="Russ C."/>
            <person name="Cuomo C."/>
            <person name="Burger G."/>
            <person name="Gray M.W."/>
            <person name="Holland P.W.H."/>
            <person name="King N."/>
            <person name="Lang F.B.F."/>
            <person name="Roger A.J."/>
            <person name="Ruiz-Trillo I."/>
            <person name="Brown M."/>
            <person name="Walker B."/>
            <person name="Young S."/>
            <person name="Zeng Q."/>
            <person name="Gargeya S."/>
            <person name="Fitzgerald M."/>
            <person name="Haas B."/>
            <person name="Abouelleil A."/>
            <person name="Allen A.W."/>
            <person name="Alvarado L."/>
            <person name="Arachchi H.M."/>
            <person name="Berlin A.M."/>
            <person name="Chapman S.B."/>
            <person name="Gainer-Dewar J."/>
            <person name="Goldberg J."/>
            <person name="Griggs A."/>
            <person name="Gujja S."/>
            <person name="Hansen M."/>
            <person name="Howarth C."/>
            <person name="Imamovic A."/>
            <person name="Ireland A."/>
            <person name="Larimer J."/>
            <person name="McCowan C."/>
            <person name="Murphy C."/>
            <person name="Pearson M."/>
            <person name="Poon T.W."/>
            <person name="Priest M."/>
            <person name="Roberts A."/>
            <person name="Saif S."/>
            <person name="Shea T."/>
            <person name="Sisk P."/>
            <person name="Sykes S."/>
            <person name="Wortman J."/>
            <person name="Nusbaum C."/>
            <person name="Birren B."/>
        </authorList>
    </citation>
    <scope>NUCLEOTIDE SEQUENCE [LARGE SCALE GENOMIC DNA]</scope>
    <source>
        <strain evidence="3">ATCC 38817</strain>
    </source>
</reference>
<keyword evidence="2" id="KW-0732">Signal</keyword>
<dbReference type="AlphaFoldDB" id="A0A058Z9J9"/>
<keyword evidence="4" id="KW-1185">Reference proteome</keyword>
<feature type="compositionally biased region" description="Low complexity" evidence="1">
    <location>
        <begin position="456"/>
        <end position="467"/>
    </location>
</feature>
<gene>
    <name evidence="3" type="ORF">H696_02946</name>
</gene>
<evidence type="ECO:0000313" key="3">
    <source>
        <dbReference type="EMBL" id="KCV70588.1"/>
    </source>
</evidence>
<feature type="region of interest" description="Disordered" evidence="1">
    <location>
        <begin position="451"/>
        <end position="475"/>
    </location>
</feature>
<evidence type="ECO:0000256" key="1">
    <source>
        <dbReference type="SAM" id="MobiDB-lite"/>
    </source>
</evidence>
<dbReference type="Proteomes" id="UP000030693">
    <property type="component" value="Unassembled WGS sequence"/>
</dbReference>
<accession>A0A058Z9J9</accession>
<dbReference type="GeneID" id="20527671"/>
<organism evidence="3">
    <name type="scientific">Fonticula alba</name>
    <name type="common">Slime mold</name>
    <dbReference type="NCBI Taxonomy" id="691883"/>
    <lineage>
        <taxon>Eukaryota</taxon>
        <taxon>Rotosphaerida</taxon>
        <taxon>Fonticulaceae</taxon>
        <taxon>Fonticula</taxon>
    </lineage>
</organism>
<dbReference type="EMBL" id="KB932204">
    <property type="protein sequence ID" value="KCV70588.1"/>
    <property type="molecule type" value="Genomic_DNA"/>
</dbReference>
<proteinExistence type="predicted"/>
<protein>
    <submittedName>
        <fullName evidence="3">Uncharacterized protein</fullName>
    </submittedName>
</protein>
<sequence length="493" mass="50282">MSSLPGTKYLLLVLGLLVTTLVLSSRDEPGAAVRLVSQRIKPARLAGDGPGLAVSRLAGAPLAAGLDRGLAPELAPLRGCCAGMPLAVALGSALADGLDPAIGAPGAGAPPPETTAVRSRRRYWNALERLAAQAADEVAPGGRRLVADWARLRAALRAGVRLAPAVLVPRSRGDPFALGEVLAQWGWHLAEAEGPGGRQLRPGPQAAAFRLAGRGPWVAASPGRGSGPAADACAPLWSEWAAWLAGSPAVGLSTTLDQMASDLEAQLGQHPAQAPTHVLLVIGPDQDTAPLLRLADMPALAAGMQFVGGTAEAVAIRPRSLPRPGAHFRGNRLEAALDFGHLEEGLPAGGLILLVEARAAAVLLRELSVAGVSAEQSAGAIADTLHKRTLRTLRTMVHFVPGATAQLPEAGREANMAVLCGLARTQHPDPLAAGCRYSEPTRTLIRHMALPPLTPGPGSAGAAAGPSDLADTGPGGVSILPGVPLDALLDCPI</sequence>
<evidence type="ECO:0000256" key="2">
    <source>
        <dbReference type="SAM" id="SignalP"/>
    </source>
</evidence>
<evidence type="ECO:0000313" key="4">
    <source>
        <dbReference type="Proteomes" id="UP000030693"/>
    </source>
</evidence>
<name>A0A058Z9J9_FONAL</name>
<feature type="chain" id="PRO_5001566762" evidence="2">
    <location>
        <begin position="25"/>
        <end position="493"/>
    </location>
</feature>
<feature type="signal peptide" evidence="2">
    <location>
        <begin position="1"/>
        <end position="24"/>
    </location>
</feature>
<dbReference type="RefSeq" id="XP_009495104.1">
    <property type="nucleotide sequence ID" value="XM_009496829.1"/>
</dbReference>